<gene>
    <name evidence="7" type="ORF">WG925_27210</name>
</gene>
<dbReference type="InterPro" id="IPR019108">
    <property type="entry name" value="Caa3_assmbl_CtaG-rel"/>
</dbReference>
<evidence type="ECO:0000313" key="8">
    <source>
        <dbReference type="Proteomes" id="UP001367513"/>
    </source>
</evidence>
<evidence type="ECO:0000256" key="2">
    <source>
        <dbReference type="ARBA" id="ARBA00022475"/>
    </source>
</evidence>
<reference evidence="7 8" key="1">
    <citation type="submission" date="2024-03" db="EMBL/GenBank/DDBJ databases">
        <title>Draft genome sequence of Pseudonocardia carboxydivorans JCM 14827.</title>
        <authorList>
            <person name="Duangmal K."/>
        </authorList>
    </citation>
    <scope>NUCLEOTIDE SEQUENCE [LARGE SCALE GENOMIC DNA]</scope>
    <source>
        <strain evidence="7 8">JCM 14827</strain>
    </source>
</reference>
<feature type="transmembrane region" description="Helical" evidence="6">
    <location>
        <begin position="238"/>
        <end position="256"/>
    </location>
</feature>
<feature type="transmembrane region" description="Helical" evidence="6">
    <location>
        <begin position="474"/>
        <end position="493"/>
    </location>
</feature>
<feature type="transmembrane region" description="Helical" evidence="6">
    <location>
        <begin position="331"/>
        <end position="350"/>
    </location>
</feature>
<evidence type="ECO:0000256" key="4">
    <source>
        <dbReference type="ARBA" id="ARBA00022989"/>
    </source>
</evidence>
<dbReference type="Proteomes" id="UP001367513">
    <property type="component" value="Unassembled WGS sequence"/>
</dbReference>
<feature type="transmembrane region" description="Helical" evidence="6">
    <location>
        <begin position="69"/>
        <end position="91"/>
    </location>
</feature>
<keyword evidence="3 6" id="KW-0812">Transmembrane</keyword>
<feature type="transmembrane region" description="Helical" evidence="6">
    <location>
        <begin position="553"/>
        <end position="574"/>
    </location>
</feature>
<dbReference type="EMBL" id="JBBPIX010000029">
    <property type="protein sequence ID" value="MEK6467442.1"/>
    <property type="molecule type" value="Genomic_DNA"/>
</dbReference>
<accession>A0ABU9ANM4</accession>
<keyword evidence="8" id="KW-1185">Reference proteome</keyword>
<comment type="subcellular location">
    <subcellularLocation>
        <location evidence="1">Cell membrane</location>
        <topology evidence="1">Multi-pass membrane protein</topology>
    </subcellularLocation>
</comment>
<feature type="transmembrane region" description="Helical" evidence="6">
    <location>
        <begin position="209"/>
        <end position="226"/>
    </location>
</feature>
<feature type="transmembrane region" description="Helical" evidence="6">
    <location>
        <begin position="362"/>
        <end position="382"/>
    </location>
</feature>
<keyword evidence="5 6" id="KW-0472">Membrane</keyword>
<feature type="transmembrane region" description="Helical" evidence="6">
    <location>
        <begin position="388"/>
        <end position="408"/>
    </location>
</feature>
<keyword evidence="2" id="KW-1003">Cell membrane</keyword>
<feature type="transmembrane region" description="Helical" evidence="6">
    <location>
        <begin position="28"/>
        <end position="48"/>
    </location>
</feature>
<evidence type="ECO:0000256" key="5">
    <source>
        <dbReference type="ARBA" id="ARBA00023136"/>
    </source>
</evidence>
<feature type="transmembrane region" description="Helical" evidence="6">
    <location>
        <begin position="134"/>
        <end position="152"/>
    </location>
</feature>
<organism evidence="7 8">
    <name type="scientific">Pseudonocardia alni subsp. carboxydivorans</name>
    <dbReference type="NCBI Taxonomy" id="415010"/>
    <lineage>
        <taxon>Bacteria</taxon>
        <taxon>Bacillati</taxon>
        <taxon>Actinomycetota</taxon>
        <taxon>Actinomycetes</taxon>
        <taxon>Pseudonocardiales</taxon>
        <taxon>Pseudonocardiaceae</taxon>
        <taxon>Pseudonocardia</taxon>
    </lineage>
</organism>
<feature type="transmembrane region" description="Helical" evidence="6">
    <location>
        <begin position="443"/>
        <end position="462"/>
    </location>
</feature>
<dbReference type="Pfam" id="PF09678">
    <property type="entry name" value="Caa3_CtaG"/>
    <property type="match status" value="1"/>
</dbReference>
<evidence type="ECO:0000256" key="1">
    <source>
        <dbReference type="ARBA" id="ARBA00004651"/>
    </source>
</evidence>
<keyword evidence="4 6" id="KW-1133">Transmembrane helix</keyword>
<feature type="transmembrane region" description="Helical" evidence="6">
    <location>
        <begin position="268"/>
        <end position="290"/>
    </location>
</feature>
<evidence type="ECO:0000256" key="6">
    <source>
        <dbReference type="SAM" id="Phobius"/>
    </source>
</evidence>
<proteinExistence type="predicted"/>
<protein>
    <submittedName>
        <fullName evidence="7">Cytochrome c oxidase assembly protein</fullName>
    </submittedName>
</protein>
<comment type="caution">
    <text evidence="7">The sequence shown here is derived from an EMBL/GenBank/DDBJ whole genome shotgun (WGS) entry which is preliminary data.</text>
</comment>
<feature type="transmembrane region" description="Helical" evidence="6">
    <location>
        <begin position="172"/>
        <end position="193"/>
    </location>
</feature>
<evidence type="ECO:0000313" key="7">
    <source>
        <dbReference type="EMBL" id="MEK6467442.1"/>
    </source>
</evidence>
<sequence length="590" mass="60582">MAPDIAVLFGYRSLGVTASVGQPLARTLAIGAASVAVAGLLAAVVHAPGTARGALSPTGYAALQVVRPAGLIFAASAIAVALLTIAESIGIGPGRLLQNPPALVQALLTIDAAAGWVIAALMVGTAGLAAGTVLTWRGATGVFVVLLAGLIVPPATATSNSERSHDWYGDAVTVHTVAATLWIGSTLAIWWLGRGGEVGEHAMRRHDRLAIAGGVVLVMTGAVPFALDVGVDGLTSEYGLLVAASAVALIAGLAVARGSRRRGSGRLGLVIELITLTAATAAGAAMTRLIPPGAEIPEPLDADRLVFLLGYELPDRMGWAEIAGLWRVDLLFAPAAVIGAVVYMAAVSRLRRRGGSWPRHRSLAWSAGCLTVLVATSSGIGAFSTAVFGVHLVGHALLATVAPVLLVWGHPLTLLRCGSYPGASDRIDALLESGPMRALHNPAVAWTAAAVSLFGVYATGLFDAIVLEHWSHPAMNTLALATGTLLFRAVLGARDPEPPVFVRLGLLFAVMMLHSAFAIWLLLRAEPVAGSFYAAVAMPFIPDLLAGQRHGAVLAWLVSDLAVVAAALVVVRSWGREPGPGIDPTGVTTP</sequence>
<evidence type="ECO:0000256" key="3">
    <source>
        <dbReference type="ARBA" id="ARBA00022692"/>
    </source>
</evidence>
<name>A0ABU9ANM4_PSEA5</name>
<feature type="transmembrane region" description="Helical" evidence="6">
    <location>
        <begin position="500"/>
        <end position="522"/>
    </location>
</feature>
<dbReference type="RefSeq" id="WP_157818148.1">
    <property type="nucleotide sequence ID" value="NZ_BAAAOD010000081.1"/>
</dbReference>